<accession>A0A2I4EJX7</accession>
<dbReference type="STRING" id="51240.A0A2I4EJX7"/>
<dbReference type="AlphaFoldDB" id="A0A2I4EJX7"/>
<protein>
    <submittedName>
        <fullName evidence="2">Uncharacterized protein LOC108990231</fullName>
    </submittedName>
</protein>
<keyword evidence="1" id="KW-1185">Reference proteome</keyword>
<reference evidence="2" key="1">
    <citation type="submission" date="2025-08" db="UniProtKB">
        <authorList>
            <consortium name="RefSeq"/>
        </authorList>
    </citation>
    <scope>IDENTIFICATION</scope>
    <source>
        <tissue evidence="2">Leaves</tissue>
    </source>
</reference>
<dbReference type="Gramene" id="Jr02_00600_p1">
    <property type="protein sequence ID" value="cds.Jr02_00600_p1"/>
    <property type="gene ID" value="Jr02_00600"/>
</dbReference>
<name>A0A2I4EJX7_JUGRE</name>
<dbReference type="KEGG" id="jre:108990231"/>
<dbReference type="RefSeq" id="XP_018819700.1">
    <property type="nucleotide sequence ID" value="XM_018964155.1"/>
</dbReference>
<dbReference type="InterPro" id="IPR005162">
    <property type="entry name" value="Retrotrans_gag_dom"/>
</dbReference>
<evidence type="ECO:0000313" key="1">
    <source>
        <dbReference type="Proteomes" id="UP000235220"/>
    </source>
</evidence>
<dbReference type="Proteomes" id="UP000235220">
    <property type="component" value="Chromosome 2"/>
</dbReference>
<dbReference type="PANTHER" id="PTHR33223">
    <property type="entry name" value="CCHC-TYPE DOMAIN-CONTAINING PROTEIN"/>
    <property type="match status" value="1"/>
</dbReference>
<gene>
    <name evidence="2" type="primary">LOC108990231</name>
</gene>
<evidence type="ECO:0000313" key="2">
    <source>
        <dbReference type="RefSeq" id="XP_018819700.1"/>
    </source>
</evidence>
<dbReference type="PANTHER" id="PTHR33223:SF3">
    <property type="match status" value="1"/>
</dbReference>
<proteinExistence type="predicted"/>
<dbReference type="Pfam" id="PF03732">
    <property type="entry name" value="Retrotrans_gag"/>
    <property type="match status" value="1"/>
</dbReference>
<dbReference type="OrthoDB" id="1305902at2759"/>
<organism evidence="1 2">
    <name type="scientific">Juglans regia</name>
    <name type="common">English walnut</name>
    <dbReference type="NCBI Taxonomy" id="51240"/>
    <lineage>
        <taxon>Eukaryota</taxon>
        <taxon>Viridiplantae</taxon>
        <taxon>Streptophyta</taxon>
        <taxon>Embryophyta</taxon>
        <taxon>Tracheophyta</taxon>
        <taxon>Spermatophyta</taxon>
        <taxon>Magnoliopsida</taxon>
        <taxon>eudicotyledons</taxon>
        <taxon>Gunneridae</taxon>
        <taxon>Pentapetalae</taxon>
        <taxon>rosids</taxon>
        <taxon>fabids</taxon>
        <taxon>Fagales</taxon>
        <taxon>Juglandaceae</taxon>
        <taxon>Juglans</taxon>
    </lineage>
</organism>
<sequence>MIVTRSSNQGDFQCDPEIERTLCRLRKEARRNFEKNDLTLDSVFASNSDLEEEEVMAGNRTLKELAAPDLNQQPLCIAFPILDATTTFELKSGLIHLLPTFHGLAGEDPYKHLKEVHVVCTSMKPMGVTEEQIKLRAFPFSLKDSTKDWLYYLPSGSIVTWNKMKMLFLEKYFLASKAANIRKEICGIRQHNEKSLHEYWERFKKLCASCSHHQISEHLLIQYFYEGLHSTNRSMVDAVSGGVLVDKTPEAMRNLIANMEANSQQFGTRLDIPYKHVNEVNISSIEQQIASLTSLVRQIAVVNMQTAKACGICSVVEDATNMCPTLQDEPIEQVNAAGGFPGQLQRKYDPYSNMYNLGWRDHPNLSFGNPQVNQPATQNRPKLPAI</sequence>
<dbReference type="GeneID" id="108990231"/>